<dbReference type="EMBL" id="WTXG01000533">
    <property type="protein sequence ID" value="KAI0288154.1"/>
    <property type="molecule type" value="Genomic_DNA"/>
</dbReference>
<reference evidence="1" key="1">
    <citation type="journal article" date="2022" name="New Phytol.">
        <title>Evolutionary transition to the ectomycorrhizal habit in the genomes of a hyperdiverse lineage of mushroom-forming fungi.</title>
        <authorList>
            <person name="Looney B."/>
            <person name="Miyauchi S."/>
            <person name="Morin E."/>
            <person name="Drula E."/>
            <person name="Courty P.E."/>
            <person name="Kohler A."/>
            <person name="Kuo A."/>
            <person name="LaButti K."/>
            <person name="Pangilinan J."/>
            <person name="Lipzen A."/>
            <person name="Riley R."/>
            <person name="Andreopoulos W."/>
            <person name="He G."/>
            <person name="Johnson J."/>
            <person name="Nolan M."/>
            <person name="Tritt A."/>
            <person name="Barry K.W."/>
            <person name="Grigoriev I.V."/>
            <person name="Nagy L.G."/>
            <person name="Hibbett D."/>
            <person name="Henrissat B."/>
            <person name="Matheny P.B."/>
            <person name="Labbe J."/>
            <person name="Martin F.M."/>
        </authorList>
    </citation>
    <scope>NUCLEOTIDE SEQUENCE</scope>
    <source>
        <strain evidence="1">BPL690</strain>
    </source>
</reference>
<dbReference type="AlphaFoldDB" id="A0AAD4QDL7"/>
<organism evidence="1 2">
    <name type="scientific">Multifurca ochricompacta</name>
    <dbReference type="NCBI Taxonomy" id="376703"/>
    <lineage>
        <taxon>Eukaryota</taxon>
        <taxon>Fungi</taxon>
        <taxon>Dikarya</taxon>
        <taxon>Basidiomycota</taxon>
        <taxon>Agaricomycotina</taxon>
        <taxon>Agaricomycetes</taxon>
        <taxon>Russulales</taxon>
        <taxon>Russulaceae</taxon>
        <taxon>Multifurca</taxon>
    </lineage>
</organism>
<proteinExistence type="predicted"/>
<accession>A0AAD4QDL7</accession>
<keyword evidence="2" id="KW-1185">Reference proteome</keyword>
<protein>
    <submittedName>
        <fullName evidence="1">Uncharacterized protein</fullName>
    </submittedName>
</protein>
<comment type="caution">
    <text evidence="1">The sequence shown here is derived from an EMBL/GenBank/DDBJ whole genome shotgun (WGS) entry which is preliminary data.</text>
</comment>
<name>A0AAD4QDL7_9AGAM</name>
<gene>
    <name evidence="1" type="ORF">B0F90DRAFT_1804944</name>
</gene>
<evidence type="ECO:0000313" key="2">
    <source>
        <dbReference type="Proteomes" id="UP001203297"/>
    </source>
</evidence>
<evidence type="ECO:0000313" key="1">
    <source>
        <dbReference type="EMBL" id="KAI0288154.1"/>
    </source>
</evidence>
<sequence length="241" mass="27443">MAHYDIFREQLAIKYPAYGHALWEPSPGELYCPVEVGDVGYIREGRFHRLFNALLPAKHQSHQTFGVPEYHKPLKPNTSRHIDSSTLRPNDFCSTGVVASDEPDRRALGPDDYSEILFSCTRKRGAVLSLPVLARREDTVARGVFGKWIVKHIDSWFAWARQLGLGIDRMEDIILVTGHHRARSWANVAFFESPPDARVSFGVEVSSDPGTRIKWKFSRKRTQGAVFHWGPEGEVRWCVLC</sequence>
<dbReference type="Proteomes" id="UP001203297">
    <property type="component" value="Unassembled WGS sequence"/>
</dbReference>